<feature type="domain" description="Response regulatory" evidence="5">
    <location>
        <begin position="441"/>
        <end position="557"/>
    </location>
</feature>
<organism evidence="6 7">
    <name type="scientific">Calycomorphotria hydatis</name>
    <dbReference type="NCBI Taxonomy" id="2528027"/>
    <lineage>
        <taxon>Bacteria</taxon>
        <taxon>Pseudomonadati</taxon>
        <taxon>Planctomycetota</taxon>
        <taxon>Planctomycetia</taxon>
        <taxon>Planctomycetales</taxon>
        <taxon>Planctomycetaceae</taxon>
        <taxon>Calycomorphotria</taxon>
    </lineage>
</organism>
<evidence type="ECO:0000256" key="1">
    <source>
        <dbReference type="ARBA" id="ARBA00022553"/>
    </source>
</evidence>
<evidence type="ECO:0000313" key="6">
    <source>
        <dbReference type="EMBL" id="QDT63942.1"/>
    </source>
</evidence>
<proteinExistence type="predicted"/>
<dbReference type="PANTHER" id="PTHR44591">
    <property type="entry name" value="STRESS RESPONSE REGULATOR PROTEIN 1"/>
    <property type="match status" value="1"/>
</dbReference>
<feature type="modified residue" description="4-aspartylphosphate" evidence="4">
    <location>
        <position position="490"/>
    </location>
</feature>
<protein>
    <submittedName>
        <fullName evidence="6">Response regulator MprA</fullName>
    </submittedName>
</protein>
<dbReference type="Gene3D" id="3.30.450.40">
    <property type="match status" value="1"/>
</dbReference>
<dbReference type="InterPro" id="IPR011006">
    <property type="entry name" value="CheY-like_superfamily"/>
</dbReference>
<dbReference type="CDD" id="cd00130">
    <property type="entry name" value="PAS"/>
    <property type="match status" value="1"/>
</dbReference>
<keyword evidence="7" id="KW-1185">Reference proteome</keyword>
<keyword evidence="3" id="KW-0418">Kinase</keyword>
<dbReference type="InterPro" id="IPR000014">
    <property type="entry name" value="PAS"/>
</dbReference>
<dbReference type="OrthoDB" id="227620at2"/>
<evidence type="ECO:0000259" key="5">
    <source>
        <dbReference type="PROSITE" id="PS50110"/>
    </source>
</evidence>
<evidence type="ECO:0000256" key="3">
    <source>
        <dbReference type="ARBA" id="ARBA00022777"/>
    </source>
</evidence>
<evidence type="ECO:0000256" key="2">
    <source>
        <dbReference type="ARBA" id="ARBA00022679"/>
    </source>
</evidence>
<dbReference type="SMART" id="SM00065">
    <property type="entry name" value="GAF"/>
    <property type="match status" value="1"/>
</dbReference>
<gene>
    <name evidence="6" type="primary">mprA_2</name>
    <name evidence="6" type="ORF">V22_11710</name>
</gene>
<dbReference type="InterPro" id="IPR001789">
    <property type="entry name" value="Sig_transdc_resp-reg_receiver"/>
</dbReference>
<dbReference type="SUPFAM" id="SSF55781">
    <property type="entry name" value="GAF domain-like"/>
    <property type="match status" value="1"/>
</dbReference>
<dbReference type="CDD" id="cd00156">
    <property type="entry name" value="REC"/>
    <property type="match status" value="1"/>
</dbReference>
<dbReference type="RefSeq" id="WP_145260677.1">
    <property type="nucleotide sequence ID" value="NZ_CP036316.1"/>
</dbReference>
<dbReference type="InterPro" id="IPR035965">
    <property type="entry name" value="PAS-like_dom_sf"/>
</dbReference>
<dbReference type="Proteomes" id="UP000319976">
    <property type="component" value="Chromosome"/>
</dbReference>
<dbReference type="SUPFAM" id="SSF52172">
    <property type="entry name" value="CheY-like"/>
    <property type="match status" value="1"/>
</dbReference>
<dbReference type="InterPro" id="IPR003018">
    <property type="entry name" value="GAF"/>
</dbReference>
<dbReference type="AlphaFoldDB" id="A0A517T6D6"/>
<keyword evidence="1 4" id="KW-0597">Phosphoprotein</keyword>
<dbReference type="GO" id="GO:0000160">
    <property type="term" value="P:phosphorelay signal transduction system"/>
    <property type="evidence" value="ECO:0007669"/>
    <property type="project" value="InterPro"/>
</dbReference>
<dbReference type="PROSITE" id="PS50110">
    <property type="entry name" value="RESPONSE_REGULATORY"/>
    <property type="match status" value="1"/>
</dbReference>
<dbReference type="InterPro" id="IPR050595">
    <property type="entry name" value="Bact_response_regulator"/>
</dbReference>
<dbReference type="Pfam" id="PF00072">
    <property type="entry name" value="Response_reg"/>
    <property type="match status" value="1"/>
</dbReference>
<dbReference type="SUPFAM" id="SSF55785">
    <property type="entry name" value="PYP-like sensor domain (PAS domain)"/>
    <property type="match status" value="1"/>
</dbReference>
<dbReference type="Gene3D" id="3.30.450.20">
    <property type="entry name" value="PAS domain"/>
    <property type="match status" value="1"/>
</dbReference>
<accession>A0A517T6D6</accession>
<dbReference type="InterPro" id="IPR029016">
    <property type="entry name" value="GAF-like_dom_sf"/>
</dbReference>
<dbReference type="InterPro" id="IPR013656">
    <property type="entry name" value="PAS_4"/>
</dbReference>
<dbReference type="PANTHER" id="PTHR44591:SF3">
    <property type="entry name" value="RESPONSE REGULATORY DOMAIN-CONTAINING PROTEIN"/>
    <property type="match status" value="1"/>
</dbReference>
<reference evidence="6 7" key="1">
    <citation type="submission" date="2019-02" db="EMBL/GenBank/DDBJ databases">
        <title>Deep-cultivation of Planctomycetes and their phenomic and genomic characterization uncovers novel biology.</title>
        <authorList>
            <person name="Wiegand S."/>
            <person name="Jogler M."/>
            <person name="Boedeker C."/>
            <person name="Pinto D."/>
            <person name="Vollmers J."/>
            <person name="Rivas-Marin E."/>
            <person name="Kohn T."/>
            <person name="Peeters S.H."/>
            <person name="Heuer A."/>
            <person name="Rast P."/>
            <person name="Oberbeckmann S."/>
            <person name="Bunk B."/>
            <person name="Jeske O."/>
            <person name="Meyerdierks A."/>
            <person name="Storesund J.E."/>
            <person name="Kallscheuer N."/>
            <person name="Luecker S."/>
            <person name="Lage O.M."/>
            <person name="Pohl T."/>
            <person name="Merkel B.J."/>
            <person name="Hornburger P."/>
            <person name="Mueller R.-W."/>
            <person name="Bruemmer F."/>
            <person name="Labrenz M."/>
            <person name="Spormann A.M."/>
            <person name="Op den Camp H."/>
            <person name="Overmann J."/>
            <person name="Amann R."/>
            <person name="Jetten M.S.M."/>
            <person name="Mascher T."/>
            <person name="Medema M.H."/>
            <person name="Devos D.P."/>
            <person name="Kaster A.-K."/>
            <person name="Ovreas L."/>
            <person name="Rohde M."/>
            <person name="Galperin M.Y."/>
            <person name="Jogler C."/>
        </authorList>
    </citation>
    <scope>NUCLEOTIDE SEQUENCE [LARGE SCALE GENOMIC DNA]</scope>
    <source>
        <strain evidence="6 7">V22</strain>
    </source>
</reference>
<sequence length="570" mass="63649">MTDYPRVLVFGHADSVTSELLATLDSRAELVRPHSFEEGLKLLREDRFQGVFLTGQDISDPGCLLHAGGMLQQLPDGFVLLDQDLTILWANPQFARMTGAKDDLSNKSFYAAFGSPEILGPDFCPFHTALATNEPAKSTLRVGEKQYYEVHARPILDVDGVPGHLAAVVHDVSDELLQRQKLNAIHQAGFDLGDLAPADLKDMSVEDRIELLKSRIMHYTQDLLEFETTEIRLLEKKTRRLDTLLSSGMRPEAERRTLFAEPTKNGVTGFVAATGKSYLCEDTRNDPLYLPGAEGARSSLTVPLMWHEEILGVFNVESPYPNAFDENDLQFLELFAREVAVALNTLELLVAEKATTASESTELIMREVAGPVDDILNDTAWVLERYIGHEPVVCERLTRVLKHTRDIKQLIQQVGQTMRPKVSASDEEGEDADRTKLKDKRILVVDSDTSVRQAAHTLLGRFGCDVETAHDGDEALLMARSFHYDAVIVDIRLPDMTGYDCFIQLREISKHLQVILMTGFGYDPDHCIVKARQAGLRAVLYKPFRLDQLIEEVEKAVSPVTESATSSTQD</sequence>
<dbReference type="KEGG" id="chya:V22_11710"/>
<dbReference type="EMBL" id="CP036316">
    <property type="protein sequence ID" value="QDT63942.1"/>
    <property type="molecule type" value="Genomic_DNA"/>
</dbReference>
<dbReference type="Pfam" id="PF08448">
    <property type="entry name" value="PAS_4"/>
    <property type="match status" value="1"/>
</dbReference>
<dbReference type="Pfam" id="PF01590">
    <property type="entry name" value="GAF"/>
    <property type="match status" value="1"/>
</dbReference>
<dbReference type="GO" id="GO:0016301">
    <property type="term" value="F:kinase activity"/>
    <property type="evidence" value="ECO:0007669"/>
    <property type="project" value="UniProtKB-KW"/>
</dbReference>
<keyword evidence="2" id="KW-0808">Transferase</keyword>
<dbReference type="SMART" id="SM00448">
    <property type="entry name" value="REC"/>
    <property type="match status" value="1"/>
</dbReference>
<evidence type="ECO:0000256" key="4">
    <source>
        <dbReference type="PROSITE-ProRule" id="PRU00169"/>
    </source>
</evidence>
<name>A0A517T6D6_9PLAN</name>
<evidence type="ECO:0000313" key="7">
    <source>
        <dbReference type="Proteomes" id="UP000319976"/>
    </source>
</evidence>
<dbReference type="Gene3D" id="3.40.50.2300">
    <property type="match status" value="1"/>
</dbReference>
<dbReference type="SMART" id="SM00091">
    <property type="entry name" value="PAS"/>
    <property type="match status" value="1"/>
</dbReference>